<evidence type="ECO:0000313" key="9">
    <source>
        <dbReference type="Proteomes" id="UP001597034"/>
    </source>
</evidence>
<feature type="transmembrane region" description="Helical" evidence="7">
    <location>
        <begin position="62"/>
        <end position="87"/>
    </location>
</feature>
<accession>A0ABD6DIN3</accession>
<dbReference type="PANTHER" id="PTHR21716">
    <property type="entry name" value="TRANSMEMBRANE PROTEIN"/>
    <property type="match status" value="1"/>
</dbReference>
<organism evidence="8 9">
    <name type="scientific">Haloarchaeobius litoreus</name>
    <dbReference type="NCBI Taxonomy" id="755306"/>
    <lineage>
        <taxon>Archaea</taxon>
        <taxon>Methanobacteriati</taxon>
        <taxon>Methanobacteriota</taxon>
        <taxon>Stenosarchaea group</taxon>
        <taxon>Halobacteria</taxon>
        <taxon>Halobacteriales</taxon>
        <taxon>Halorubellaceae</taxon>
        <taxon>Haloarchaeobius</taxon>
    </lineage>
</organism>
<evidence type="ECO:0000256" key="2">
    <source>
        <dbReference type="ARBA" id="ARBA00009773"/>
    </source>
</evidence>
<gene>
    <name evidence="8" type="ORF">ACFSBL_10840</name>
</gene>
<feature type="transmembrane region" description="Helical" evidence="7">
    <location>
        <begin position="256"/>
        <end position="286"/>
    </location>
</feature>
<feature type="region of interest" description="Disordered" evidence="6">
    <location>
        <begin position="389"/>
        <end position="414"/>
    </location>
</feature>
<evidence type="ECO:0000256" key="4">
    <source>
        <dbReference type="ARBA" id="ARBA00022989"/>
    </source>
</evidence>
<dbReference type="Proteomes" id="UP001597034">
    <property type="component" value="Unassembled WGS sequence"/>
</dbReference>
<evidence type="ECO:0000256" key="3">
    <source>
        <dbReference type="ARBA" id="ARBA00022692"/>
    </source>
</evidence>
<protein>
    <submittedName>
        <fullName evidence="8">AI-2E family transporter</fullName>
    </submittedName>
</protein>
<sequence length="414" mass="45057">MLGLDVRRSEAAWWLLAFTLGAILFWVFYSFVGTFVFGVFIYYATRPIYRRMRRRGVRPPSLAATVAIFTLALPFLLLLAYAVAIGLQELNVFLENLQERQANGGADGGTGDGTGDASAGGVDQISDILDPYFDIASAVNNPEQLLSDPEGLDLVTNLASDAQGYIGFVTTGLLHVFVMIAIAFYLLRDGHKLSRWFRTTFGDDRGVLAAYLRVVDRDFKNIFFGNILNAFLTGTIGAISYSLLNVYAPQGGAIPYAALVGLLAGAASLIPVVGMKLVYFPVAAFLFFRAATEEPTGVFWFPVLFVSVSFVIVDVIPDLVLRPYVSGRNLHVGSVMFAYIFGPLLFGWYGIFLGPMLLVLSVHFARLVLPELLNAERVQPYAVDPSHFETATDQPAETGTEDVPGGSPAGESDE</sequence>
<dbReference type="InterPro" id="IPR002549">
    <property type="entry name" value="AI-2E-like"/>
</dbReference>
<comment type="caution">
    <text evidence="8">The sequence shown here is derived from an EMBL/GenBank/DDBJ whole genome shotgun (WGS) entry which is preliminary data.</text>
</comment>
<comment type="similarity">
    <text evidence="2">Belongs to the autoinducer-2 exporter (AI-2E) (TC 2.A.86) family.</text>
</comment>
<feature type="transmembrane region" description="Helical" evidence="7">
    <location>
        <begin position="165"/>
        <end position="187"/>
    </location>
</feature>
<comment type="subcellular location">
    <subcellularLocation>
        <location evidence="1">Membrane</location>
        <topology evidence="1">Multi-pass membrane protein</topology>
    </subcellularLocation>
</comment>
<dbReference type="AlphaFoldDB" id="A0ABD6DIN3"/>
<keyword evidence="5 7" id="KW-0472">Membrane</keyword>
<feature type="transmembrane region" description="Helical" evidence="7">
    <location>
        <begin position="222"/>
        <end position="244"/>
    </location>
</feature>
<dbReference type="RefSeq" id="WP_256398301.1">
    <property type="nucleotide sequence ID" value="NZ_JANHJR010000001.1"/>
</dbReference>
<proteinExistence type="inferred from homology"/>
<reference evidence="8 9" key="1">
    <citation type="journal article" date="2019" name="Int. J. Syst. Evol. Microbiol.">
        <title>The Global Catalogue of Microorganisms (GCM) 10K type strain sequencing project: providing services to taxonomists for standard genome sequencing and annotation.</title>
        <authorList>
            <consortium name="The Broad Institute Genomics Platform"/>
            <consortium name="The Broad Institute Genome Sequencing Center for Infectious Disease"/>
            <person name="Wu L."/>
            <person name="Ma J."/>
        </authorList>
    </citation>
    <scope>NUCLEOTIDE SEQUENCE [LARGE SCALE GENOMIC DNA]</scope>
    <source>
        <strain evidence="8 9">CGMCC 1.10390</strain>
    </source>
</reference>
<evidence type="ECO:0000256" key="1">
    <source>
        <dbReference type="ARBA" id="ARBA00004141"/>
    </source>
</evidence>
<dbReference type="EMBL" id="JBHUDO010000002">
    <property type="protein sequence ID" value="MFD1646179.1"/>
    <property type="molecule type" value="Genomic_DNA"/>
</dbReference>
<keyword evidence="3 7" id="KW-0812">Transmembrane</keyword>
<evidence type="ECO:0000313" key="8">
    <source>
        <dbReference type="EMBL" id="MFD1646179.1"/>
    </source>
</evidence>
<dbReference type="PANTHER" id="PTHR21716:SF4">
    <property type="entry name" value="TRANSMEMBRANE PROTEIN 245"/>
    <property type="match status" value="1"/>
</dbReference>
<feature type="transmembrane region" description="Helical" evidence="7">
    <location>
        <begin position="298"/>
        <end position="316"/>
    </location>
</feature>
<evidence type="ECO:0000256" key="7">
    <source>
        <dbReference type="SAM" id="Phobius"/>
    </source>
</evidence>
<feature type="transmembrane region" description="Helical" evidence="7">
    <location>
        <begin position="12"/>
        <end position="42"/>
    </location>
</feature>
<evidence type="ECO:0000256" key="6">
    <source>
        <dbReference type="SAM" id="MobiDB-lite"/>
    </source>
</evidence>
<keyword evidence="9" id="KW-1185">Reference proteome</keyword>
<feature type="transmembrane region" description="Helical" evidence="7">
    <location>
        <begin position="336"/>
        <end position="360"/>
    </location>
</feature>
<dbReference type="Pfam" id="PF01594">
    <property type="entry name" value="AI-2E_transport"/>
    <property type="match status" value="1"/>
</dbReference>
<evidence type="ECO:0000256" key="5">
    <source>
        <dbReference type="ARBA" id="ARBA00023136"/>
    </source>
</evidence>
<name>A0ABD6DIN3_9EURY</name>
<keyword evidence="4 7" id="KW-1133">Transmembrane helix</keyword>
<dbReference type="GO" id="GO:0016020">
    <property type="term" value="C:membrane"/>
    <property type="evidence" value="ECO:0007669"/>
    <property type="project" value="UniProtKB-SubCell"/>
</dbReference>